<dbReference type="InterPro" id="IPR042160">
    <property type="entry name" value="HD-Zip_IV"/>
</dbReference>
<feature type="region of interest" description="Disordered" evidence="1">
    <location>
        <begin position="16"/>
        <end position="123"/>
    </location>
</feature>
<gene>
    <name evidence="2" type="ORF">VITISV_006132</name>
</gene>
<name>A5BB25_VITVI</name>
<organism evidence="2">
    <name type="scientific">Vitis vinifera</name>
    <name type="common">Grape</name>
    <dbReference type="NCBI Taxonomy" id="29760"/>
    <lineage>
        <taxon>Eukaryota</taxon>
        <taxon>Viridiplantae</taxon>
        <taxon>Streptophyta</taxon>
        <taxon>Embryophyta</taxon>
        <taxon>Tracheophyta</taxon>
        <taxon>Spermatophyta</taxon>
        <taxon>Magnoliopsida</taxon>
        <taxon>eudicotyledons</taxon>
        <taxon>Gunneridae</taxon>
        <taxon>Pentapetalae</taxon>
        <taxon>rosids</taxon>
        <taxon>Vitales</taxon>
        <taxon>Vitaceae</taxon>
        <taxon>Viteae</taxon>
        <taxon>Vitis</taxon>
    </lineage>
</organism>
<reference evidence="2" key="1">
    <citation type="journal article" date="2007" name="PLoS ONE">
        <title>The first genome sequence of an elite grapevine cultivar (Pinot noir Vitis vinifera L.): coping with a highly heterozygous genome.</title>
        <authorList>
            <person name="Velasco R."/>
            <person name="Zharkikh A."/>
            <person name="Troggio M."/>
            <person name="Cartwright D.A."/>
            <person name="Cestaro A."/>
            <person name="Pruss D."/>
            <person name="Pindo M."/>
            <person name="FitzGerald L.M."/>
            <person name="Vezzulli S."/>
            <person name="Reid J."/>
            <person name="Malacarne G."/>
            <person name="Iliev D."/>
            <person name="Coppola G."/>
            <person name="Wardell B."/>
            <person name="Micheletti D."/>
            <person name="Macalma T."/>
            <person name="Facci M."/>
            <person name="Mitchell J.T."/>
            <person name="Perazzolli M."/>
            <person name="Eldredge G."/>
            <person name="Gatto P."/>
            <person name="Oyzerski R."/>
            <person name="Moretto M."/>
            <person name="Gutin N."/>
            <person name="Stefanini M."/>
            <person name="Chen Y."/>
            <person name="Segala C."/>
            <person name="Davenport C."/>
            <person name="Dematte L."/>
            <person name="Mraz A."/>
            <person name="Battilana J."/>
            <person name="Stormo K."/>
            <person name="Costa F."/>
            <person name="Tao Q."/>
            <person name="Si-Ammour A."/>
            <person name="Harkins T."/>
            <person name="Lackey A."/>
            <person name="Perbost C."/>
            <person name="Taillon B."/>
            <person name="Stella A."/>
            <person name="Solovyev V."/>
            <person name="Fawcett J.A."/>
            <person name="Sterck L."/>
            <person name="Vandepoele K."/>
            <person name="Grando S.M."/>
            <person name="Toppo S."/>
            <person name="Moser C."/>
            <person name="Lanchbury J."/>
            <person name="Bogden R."/>
            <person name="Skolnick M."/>
            <person name="Sgaramella V."/>
            <person name="Bhatnagar S.K."/>
            <person name="Fontana P."/>
            <person name="Gutin A."/>
            <person name="Van de Peer Y."/>
            <person name="Salamini F."/>
            <person name="Viola R."/>
        </authorList>
    </citation>
    <scope>NUCLEOTIDE SEQUENCE</scope>
</reference>
<protein>
    <submittedName>
        <fullName evidence="2">Uncharacterized protein</fullName>
    </submittedName>
</protein>
<sequence length="161" mass="18206">MDGDALLQGHIIEWMVAGRKKEKRGNRPEKGGGGASLRGSQESKSREEKTEDLRTSSPSFCGTGLGSEGCEEVLREREGVVGRTSRKLERKDEHEGRSGTDNMDDVSGNDQVAADNPPRKKRYHRHALRQIQEFEALLQECLHPGEKQRLRLRKRLCLETR</sequence>
<dbReference type="PANTHER" id="PTHR45654:SF5">
    <property type="entry name" value="HOMEOBOX-LEUCINE ZIPPER PROTEIN ANTHOCYANINLESS 2-RELATED"/>
    <property type="match status" value="1"/>
</dbReference>
<evidence type="ECO:0000256" key="1">
    <source>
        <dbReference type="SAM" id="MobiDB-lite"/>
    </source>
</evidence>
<proteinExistence type="predicted"/>
<dbReference type="AlphaFoldDB" id="A5BB25"/>
<dbReference type="ExpressionAtlas" id="A5BB25">
    <property type="expression patterns" value="baseline"/>
</dbReference>
<accession>A5BB25</accession>
<feature type="compositionally biased region" description="Basic and acidic residues" evidence="1">
    <location>
        <begin position="72"/>
        <end position="98"/>
    </location>
</feature>
<dbReference type="OrthoDB" id="5973733at2759"/>
<dbReference type="EMBL" id="AM452937">
    <property type="protein sequence ID" value="CAN69944.1"/>
    <property type="molecule type" value="Genomic_DNA"/>
</dbReference>
<feature type="compositionally biased region" description="Basic and acidic residues" evidence="1">
    <location>
        <begin position="41"/>
        <end position="54"/>
    </location>
</feature>
<evidence type="ECO:0000313" key="2">
    <source>
        <dbReference type="EMBL" id="CAN69944.1"/>
    </source>
</evidence>
<dbReference type="PANTHER" id="PTHR45654">
    <property type="entry name" value="HOMEOBOX-LEUCINE ZIPPER PROTEIN MERISTEM L1"/>
    <property type="match status" value="1"/>
</dbReference>